<protein>
    <submittedName>
        <fullName evidence="1">Uncharacterized protein</fullName>
    </submittedName>
</protein>
<sequence>MAPRTVDLAAPTSPPPRARLLAAGFGLQTSPGPPPLCTSPCMSAAMRANQAKCELKMEGREDGWRCLAI</sequence>
<accession>A0A0A9TKF2</accession>
<organism evidence="1">
    <name type="scientific">Arundo donax</name>
    <name type="common">Giant reed</name>
    <name type="synonym">Donax arundinaceus</name>
    <dbReference type="NCBI Taxonomy" id="35708"/>
    <lineage>
        <taxon>Eukaryota</taxon>
        <taxon>Viridiplantae</taxon>
        <taxon>Streptophyta</taxon>
        <taxon>Embryophyta</taxon>
        <taxon>Tracheophyta</taxon>
        <taxon>Spermatophyta</taxon>
        <taxon>Magnoliopsida</taxon>
        <taxon>Liliopsida</taxon>
        <taxon>Poales</taxon>
        <taxon>Poaceae</taxon>
        <taxon>PACMAD clade</taxon>
        <taxon>Arundinoideae</taxon>
        <taxon>Arundineae</taxon>
        <taxon>Arundo</taxon>
    </lineage>
</organism>
<name>A0A0A9TKF2_ARUDO</name>
<reference evidence="1" key="2">
    <citation type="journal article" date="2015" name="Data Brief">
        <title>Shoot transcriptome of the giant reed, Arundo donax.</title>
        <authorList>
            <person name="Barrero R.A."/>
            <person name="Guerrero F.D."/>
            <person name="Moolhuijzen P."/>
            <person name="Goolsby J.A."/>
            <person name="Tidwell J."/>
            <person name="Bellgard S.E."/>
            <person name="Bellgard M.I."/>
        </authorList>
    </citation>
    <scope>NUCLEOTIDE SEQUENCE</scope>
    <source>
        <tissue evidence="1">Shoot tissue taken approximately 20 cm above the soil surface</tissue>
    </source>
</reference>
<dbReference type="AlphaFoldDB" id="A0A0A9TKF2"/>
<reference evidence="1" key="1">
    <citation type="submission" date="2014-09" db="EMBL/GenBank/DDBJ databases">
        <authorList>
            <person name="Magalhaes I.L.F."/>
            <person name="Oliveira U."/>
            <person name="Santos F.R."/>
            <person name="Vidigal T.H.D.A."/>
            <person name="Brescovit A.D."/>
            <person name="Santos A.J."/>
        </authorList>
    </citation>
    <scope>NUCLEOTIDE SEQUENCE</scope>
    <source>
        <tissue evidence="1">Shoot tissue taken approximately 20 cm above the soil surface</tissue>
    </source>
</reference>
<evidence type="ECO:0000313" key="1">
    <source>
        <dbReference type="EMBL" id="JAD17901.1"/>
    </source>
</evidence>
<proteinExistence type="predicted"/>
<dbReference type="EMBL" id="GBRH01279994">
    <property type="protein sequence ID" value="JAD17901.1"/>
    <property type="molecule type" value="Transcribed_RNA"/>
</dbReference>